<name>A0A9P0YL68_CUSEU</name>
<evidence type="ECO:0000256" key="8">
    <source>
        <dbReference type="ARBA" id="ARBA00024343"/>
    </source>
</evidence>
<evidence type="ECO:0000256" key="6">
    <source>
        <dbReference type="ARBA" id="ARBA00023163"/>
    </source>
</evidence>
<dbReference type="GO" id="GO:0003677">
    <property type="term" value="F:DNA binding"/>
    <property type="evidence" value="ECO:0007669"/>
    <property type="project" value="UniProtKB-KW"/>
</dbReference>
<sequence length="246" mass="26831">MAEPLLCLTEESTCNSSSSPSHKRRREVAGGGSRKTDLKHPSYVGVRMRAWGKWVSEIREPRKKSRIWLGTFATPEMAARAHDVAAMSIKGRSALLNFPDLVGLFPRPATCLPRDVQVAALQAAQMDVDHLEPQHDNSNKQPVAAASSPCTSSPSSSTVTSAEEEAAASPSPSELEEIVELPDLAESTESTRNEYALVDSYWWDYCGHHWSHGVEDCGGNYYATAVAGDGFETVLSGDFESCLWQD</sequence>
<comment type="caution">
    <text evidence="11">The sequence shown here is derived from an EMBL/GenBank/DDBJ whole genome shotgun (WGS) entry which is preliminary data.</text>
</comment>
<keyword evidence="2" id="KW-0611">Plant defense</keyword>
<dbReference type="PANTHER" id="PTHR31985">
    <property type="entry name" value="ETHYLENE-RESPONSIVE TRANSCRIPTION FACTOR ERF042-RELATED"/>
    <property type="match status" value="1"/>
</dbReference>
<feature type="compositionally biased region" description="Low complexity" evidence="9">
    <location>
        <begin position="144"/>
        <end position="173"/>
    </location>
</feature>
<keyword evidence="12" id="KW-1185">Reference proteome</keyword>
<dbReference type="InterPro" id="IPR016177">
    <property type="entry name" value="DNA-bd_dom_sf"/>
</dbReference>
<feature type="domain" description="AP2/ERF" evidence="10">
    <location>
        <begin position="42"/>
        <end position="99"/>
    </location>
</feature>
<dbReference type="Proteomes" id="UP001152484">
    <property type="component" value="Unassembled WGS sequence"/>
</dbReference>
<dbReference type="OrthoDB" id="1932364at2759"/>
<accession>A0A9P0YL68</accession>
<comment type="subcellular location">
    <subcellularLocation>
        <location evidence="1">Nucleus</location>
    </subcellularLocation>
</comment>
<proteinExistence type="inferred from homology"/>
<evidence type="ECO:0000256" key="2">
    <source>
        <dbReference type="ARBA" id="ARBA00022821"/>
    </source>
</evidence>
<dbReference type="PANTHER" id="PTHR31985:SF292">
    <property type="entry name" value="AP2_ERF DOMAIN-CONTAINING PROTEIN"/>
    <property type="match status" value="1"/>
</dbReference>
<keyword evidence="3" id="KW-0805">Transcription regulation</keyword>
<keyword evidence="7" id="KW-0539">Nucleus</keyword>
<evidence type="ECO:0000256" key="5">
    <source>
        <dbReference type="ARBA" id="ARBA00023159"/>
    </source>
</evidence>
<evidence type="ECO:0000259" key="10">
    <source>
        <dbReference type="PROSITE" id="PS51032"/>
    </source>
</evidence>
<reference evidence="11" key="1">
    <citation type="submission" date="2022-07" db="EMBL/GenBank/DDBJ databases">
        <authorList>
            <person name="Macas J."/>
            <person name="Novak P."/>
            <person name="Neumann P."/>
        </authorList>
    </citation>
    <scope>NUCLEOTIDE SEQUENCE</scope>
</reference>
<dbReference type="SUPFAM" id="SSF54171">
    <property type="entry name" value="DNA-binding domain"/>
    <property type="match status" value="1"/>
</dbReference>
<dbReference type="SMART" id="SM00380">
    <property type="entry name" value="AP2"/>
    <property type="match status" value="1"/>
</dbReference>
<dbReference type="FunFam" id="3.30.730.10:FF:000001">
    <property type="entry name" value="Ethylene-responsive transcription factor 2"/>
    <property type="match status" value="1"/>
</dbReference>
<protein>
    <recommendedName>
        <fullName evidence="10">AP2/ERF domain-containing protein</fullName>
    </recommendedName>
</protein>
<dbReference type="Gene3D" id="3.30.730.10">
    <property type="entry name" value="AP2/ERF domain"/>
    <property type="match status" value="1"/>
</dbReference>
<dbReference type="InterPro" id="IPR051032">
    <property type="entry name" value="AP2/ERF_TF_ERF_subfamily"/>
</dbReference>
<keyword evidence="6" id="KW-0804">Transcription</keyword>
<organism evidence="11 12">
    <name type="scientific">Cuscuta europaea</name>
    <name type="common">European dodder</name>
    <dbReference type="NCBI Taxonomy" id="41803"/>
    <lineage>
        <taxon>Eukaryota</taxon>
        <taxon>Viridiplantae</taxon>
        <taxon>Streptophyta</taxon>
        <taxon>Embryophyta</taxon>
        <taxon>Tracheophyta</taxon>
        <taxon>Spermatophyta</taxon>
        <taxon>Magnoliopsida</taxon>
        <taxon>eudicotyledons</taxon>
        <taxon>Gunneridae</taxon>
        <taxon>Pentapetalae</taxon>
        <taxon>asterids</taxon>
        <taxon>lamiids</taxon>
        <taxon>Solanales</taxon>
        <taxon>Convolvulaceae</taxon>
        <taxon>Cuscuteae</taxon>
        <taxon>Cuscuta</taxon>
        <taxon>Cuscuta subgen. Cuscuta</taxon>
    </lineage>
</organism>
<dbReference type="GO" id="GO:0006952">
    <property type="term" value="P:defense response"/>
    <property type="evidence" value="ECO:0007669"/>
    <property type="project" value="UniProtKB-KW"/>
</dbReference>
<feature type="region of interest" description="Disordered" evidence="9">
    <location>
        <begin position="132"/>
        <end position="176"/>
    </location>
</feature>
<evidence type="ECO:0000313" key="11">
    <source>
        <dbReference type="EMBL" id="CAH9066374.1"/>
    </source>
</evidence>
<dbReference type="PRINTS" id="PR00367">
    <property type="entry name" value="ETHRSPELEMNT"/>
</dbReference>
<evidence type="ECO:0000313" key="12">
    <source>
        <dbReference type="Proteomes" id="UP001152484"/>
    </source>
</evidence>
<dbReference type="InterPro" id="IPR036955">
    <property type="entry name" value="AP2/ERF_dom_sf"/>
</dbReference>
<gene>
    <name evidence="11" type="ORF">CEURO_LOCUS2375</name>
</gene>
<evidence type="ECO:0000256" key="1">
    <source>
        <dbReference type="ARBA" id="ARBA00004123"/>
    </source>
</evidence>
<dbReference type="AlphaFoldDB" id="A0A9P0YL68"/>
<dbReference type="EMBL" id="CAMAPE010000005">
    <property type="protein sequence ID" value="CAH9066374.1"/>
    <property type="molecule type" value="Genomic_DNA"/>
</dbReference>
<evidence type="ECO:0000256" key="9">
    <source>
        <dbReference type="SAM" id="MobiDB-lite"/>
    </source>
</evidence>
<feature type="region of interest" description="Disordered" evidence="9">
    <location>
        <begin position="10"/>
        <end position="39"/>
    </location>
</feature>
<evidence type="ECO:0000256" key="4">
    <source>
        <dbReference type="ARBA" id="ARBA00023125"/>
    </source>
</evidence>
<evidence type="ECO:0000256" key="7">
    <source>
        <dbReference type="ARBA" id="ARBA00023242"/>
    </source>
</evidence>
<dbReference type="InterPro" id="IPR001471">
    <property type="entry name" value="AP2/ERF_dom"/>
</dbReference>
<evidence type="ECO:0000256" key="3">
    <source>
        <dbReference type="ARBA" id="ARBA00023015"/>
    </source>
</evidence>
<dbReference type="CDD" id="cd00018">
    <property type="entry name" value="AP2"/>
    <property type="match status" value="1"/>
</dbReference>
<dbReference type="GO" id="GO:0005634">
    <property type="term" value="C:nucleus"/>
    <property type="evidence" value="ECO:0007669"/>
    <property type="project" value="UniProtKB-SubCell"/>
</dbReference>
<dbReference type="PROSITE" id="PS51032">
    <property type="entry name" value="AP2_ERF"/>
    <property type="match status" value="1"/>
</dbReference>
<comment type="similarity">
    <text evidence="8">Belongs to the AP2/ERF transcription factor family. ERF subfamily.</text>
</comment>
<keyword evidence="5" id="KW-0010">Activator</keyword>
<dbReference type="GO" id="GO:0003700">
    <property type="term" value="F:DNA-binding transcription factor activity"/>
    <property type="evidence" value="ECO:0007669"/>
    <property type="project" value="InterPro"/>
</dbReference>
<keyword evidence="4" id="KW-0238">DNA-binding</keyword>
<dbReference type="Pfam" id="PF00847">
    <property type="entry name" value="AP2"/>
    <property type="match status" value="1"/>
</dbReference>